<dbReference type="Gene3D" id="3.40.50.720">
    <property type="entry name" value="NAD(P)-binding Rossmann-like Domain"/>
    <property type="match status" value="1"/>
</dbReference>
<organism evidence="2 3">
    <name type="scientific">Virgisporangium ochraceum</name>
    <dbReference type="NCBI Taxonomy" id="65505"/>
    <lineage>
        <taxon>Bacteria</taxon>
        <taxon>Bacillati</taxon>
        <taxon>Actinomycetota</taxon>
        <taxon>Actinomycetes</taxon>
        <taxon>Micromonosporales</taxon>
        <taxon>Micromonosporaceae</taxon>
        <taxon>Virgisporangium</taxon>
    </lineage>
</organism>
<dbReference type="InterPro" id="IPR016040">
    <property type="entry name" value="NAD(P)-bd_dom"/>
</dbReference>
<sequence length="217" mass="23093">MSDPVRVVVFGATGTAGSAVVARCLADERVAEVRAITRRPIGVKHPRLVDIHCHDFSHPESLAHQLTGVGACFFCLGTSRRRAGSAVAYREVTLTYPLAAADILRERSPEHTFVHLSAAGAGRLPLPYARVKAEAERQLGGNGLRRLFIARPGYIRPAGDRAGAFTRAVFPVLNATTPGLAITADELARGLIEAALGDAEGGILRTRDLKRLATPDG</sequence>
<evidence type="ECO:0000313" key="2">
    <source>
        <dbReference type="EMBL" id="GIJ65771.1"/>
    </source>
</evidence>
<evidence type="ECO:0000313" key="3">
    <source>
        <dbReference type="Proteomes" id="UP000635606"/>
    </source>
</evidence>
<dbReference type="PANTHER" id="PTHR14097:SF8">
    <property type="entry name" value="NAD(P)-BINDING DOMAIN-CONTAINING PROTEIN"/>
    <property type="match status" value="1"/>
</dbReference>
<dbReference type="RefSeq" id="WP_203925772.1">
    <property type="nucleotide sequence ID" value="NZ_BOPH01000009.1"/>
</dbReference>
<accession>A0A8J4E8K5</accession>
<dbReference type="EMBL" id="BOPH01000009">
    <property type="protein sequence ID" value="GIJ65771.1"/>
    <property type="molecule type" value="Genomic_DNA"/>
</dbReference>
<reference evidence="2" key="1">
    <citation type="submission" date="2021-01" db="EMBL/GenBank/DDBJ databases">
        <title>Whole genome shotgun sequence of Virgisporangium ochraceum NBRC 16418.</title>
        <authorList>
            <person name="Komaki H."/>
            <person name="Tamura T."/>
        </authorList>
    </citation>
    <scope>NUCLEOTIDE SEQUENCE</scope>
    <source>
        <strain evidence="2">NBRC 16418</strain>
    </source>
</reference>
<keyword evidence="3" id="KW-1185">Reference proteome</keyword>
<dbReference type="InterPro" id="IPR036291">
    <property type="entry name" value="NAD(P)-bd_dom_sf"/>
</dbReference>
<protein>
    <submittedName>
        <fullName evidence="2">Epimerase</fullName>
    </submittedName>
</protein>
<proteinExistence type="predicted"/>
<dbReference type="Pfam" id="PF13460">
    <property type="entry name" value="NAD_binding_10"/>
    <property type="match status" value="1"/>
</dbReference>
<feature type="domain" description="NAD(P)-binding" evidence="1">
    <location>
        <begin position="11"/>
        <end position="156"/>
    </location>
</feature>
<gene>
    <name evidence="2" type="ORF">Voc01_006880</name>
</gene>
<dbReference type="SUPFAM" id="SSF51735">
    <property type="entry name" value="NAD(P)-binding Rossmann-fold domains"/>
    <property type="match status" value="1"/>
</dbReference>
<dbReference type="PANTHER" id="PTHR14097">
    <property type="entry name" value="OXIDOREDUCTASE HTATIP2"/>
    <property type="match status" value="1"/>
</dbReference>
<name>A0A8J4E8K5_9ACTN</name>
<comment type="caution">
    <text evidence="2">The sequence shown here is derived from an EMBL/GenBank/DDBJ whole genome shotgun (WGS) entry which is preliminary data.</text>
</comment>
<evidence type="ECO:0000259" key="1">
    <source>
        <dbReference type="Pfam" id="PF13460"/>
    </source>
</evidence>
<dbReference type="AlphaFoldDB" id="A0A8J4E8K5"/>
<dbReference type="Proteomes" id="UP000635606">
    <property type="component" value="Unassembled WGS sequence"/>
</dbReference>